<gene>
    <name evidence="2" type="ORF">CLV59_10250</name>
</gene>
<proteinExistence type="predicted"/>
<evidence type="ECO:0000313" key="2">
    <source>
        <dbReference type="EMBL" id="RAJ85349.1"/>
    </source>
</evidence>
<evidence type="ECO:0000313" key="3">
    <source>
        <dbReference type="Proteomes" id="UP000249819"/>
    </source>
</evidence>
<sequence>MDEKLAVVYRYFQLLEHFSVDAAEFAGIFHPNIIQTEYPNQMSNDIKQRNFDIILESMATTRLILKSQHYSVLKAFENGNTLVVEAKWTGEIGVDAGKFRRGQVMKAFICSIIEFRDGKIYRQRNYDCYEHQ</sequence>
<dbReference type="SUPFAM" id="SSF54427">
    <property type="entry name" value="NTF2-like"/>
    <property type="match status" value="1"/>
</dbReference>
<dbReference type="RefSeq" id="WP_111591015.1">
    <property type="nucleotide sequence ID" value="NZ_QLMA01000002.1"/>
</dbReference>
<keyword evidence="3" id="KW-1185">Reference proteome</keyword>
<dbReference type="Proteomes" id="UP000249819">
    <property type="component" value="Unassembled WGS sequence"/>
</dbReference>
<accession>A0A327W4A9</accession>
<evidence type="ECO:0000259" key="1">
    <source>
        <dbReference type="Pfam" id="PF12680"/>
    </source>
</evidence>
<protein>
    <submittedName>
        <fullName evidence="2">Ketosteroid isomerase-like protein</fullName>
    </submittedName>
</protein>
<dbReference type="InterPro" id="IPR032710">
    <property type="entry name" value="NTF2-like_dom_sf"/>
</dbReference>
<keyword evidence="2" id="KW-0413">Isomerase</keyword>
<dbReference type="Gene3D" id="3.10.450.50">
    <property type="match status" value="1"/>
</dbReference>
<dbReference type="InterPro" id="IPR037401">
    <property type="entry name" value="SnoaL-like"/>
</dbReference>
<comment type="caution">
    <text evidence="2">The sequence shown here is derived from an EMBL/GenBank/DDBJ whole genome shotgun (WGS) entry which is preliminary data.</text>
</comment>
<dbReference type="OrthoDB" id="3475938at2"/>
<dbReference type="EMBL" id="QLMA01000002">
    <property type="protein sequence ID" value="RAJ85349.1"/>
    <property type="molecule type" value="Genomic_DNA"/>
</dbReference>
<feature type="domain" description="SnoaL-like" evidence="1">
    <location>
        <begin position="10"/>
        <end position="122"/>
    </location>
</feature>
<dbReference type="GO" id="GO:0016853">
    <property type="term" value="F:isomerase activity"/>
    <property type="evidence" value="ECO:0007669"/>
    <property type="project" value="UniProtKB-KW"/>
</dbReference>
<dbReference type="AlphaFoldDB" id="A0A327W4A9"/>
<name>A0A327W4A9_9BACT</name>
<dbReference type="Pfam" id="PF12680">
    <property type="entry name" value="SnoaL_2"/>
    <property type="match status" value="1"/>
</dbReference>
<organism evidence="2 3">
    <name type="scientific">Chitinophaga dinghuensis</name>
    <dbReference type="NCBI Taxonomy" id="1539050"/>
    <lineage>
        <taxon>Bacteria</taxon>
        <taxon>Pseudomonadati</taxon>
        <taxon>Bacteroidota</taxon>
        <taxon>Chitinophagia</taxon>
        <taxon>Chitinophagales</taxon>
        <taxon>Chitinophagaceae</taxon>
        <taxon>Chitinophaga</taxon>
    </lineage>
</organism>
<reference evidence="2 3" key="1">
    <citation type="submission" date="2018-06" db="EMBL/GenBank/DDBJ databases">
        <title>Genomic Encyclopedia of Archaeal and Bacterial Type Strains, Phase II (KMG-II): from individual species to whole genera.</title>
        <authorList>
            <person name="Goeker M."/>
        </authorList>
    </citation>
    <scope>NUCLEOTIDE SEQUENCE [LARGE SCALE GENOMIC DNA]</scope>
    <source>
        <strain evidence="2 3">DSM 29821</strain>
    </source>
</reference>